<comment type="similarity">
    <text evidence="1">Belongs to the flavin monoamine oxidase family.</text>
</comment>
<keyword evidence="7" id="KW-1185">Reference proteome</keyword>
<organism evidence="6 7">
    <name type="scientific">Nocardia acididurans</name>
    <dbReference type="NCBI Taxonomy" id="2802282"/>
    <lineage>
        <taxon>Bacteria</taxon>
        <taxon>Bacillati</taxon>
        <taxon>Actinomycetota</taxon>
        <taxon>Actinomycetes</taxon>
        <taxon>Mycobacteriales</taxon>
        <taxon>Nocardiaceae</taxon>
        <taxon>Nocardia</taxon>
    </lineage>
</organism>
<evidence type="ECO:0000256" key="1">
    <source>
        <dbReference type="ARBA" id="ARBA00005995"/>
    </source>
</evidence>
<dbReference type="InterPro" id="IPR036188">
    <property type="entry name" value="FAD/NAD-bd_sf"/>
</dbReference>
<dbReference type="PANTHER" id="PTHR43563">
    <property type="entry name" value="AMINE OXIDASE"/>
    <property type="match status" value="1"/>
</dbReference>
<keyword evidence="3" id="KW-0560">Oxidoreductase</keyword>
<dbReference type="EMBL" id="JAERRJ010000013">
    <property type="protein sequence ID" value="MBL1078845.1"/>
    <property type="molecule type" value="Genomic_DNA"/>
</dbReference>
<reference evidence="6 7" key="1">
    <citation type="submission" date="2021-01" db="EMBL/GenBank/DDBJ databases">
        <title>WGS of actinomycetes isolated from Thailand.</title>
        <authorList>
            <person name="Thawai C."/>
        </authorList>
    </citation>
    <scope>NUCLEOTIDE SEQUENCE [LARGE SCALE GENOMIC DNA]</scope>
    <source>
        <strain evidence="6 7">LPG 2</strain>
    </source>
</reference>
<keyword evidence="2" id="KW-0285">Flavoprotein</keyword>
<evidence type="ECO:0000313" key="7">
    <source>
        <dbReference type="Proteomes" id="UP000602198"/>
    </source>
</evidence>
<proteinExistence type="inferred from homology"/>
<dbReference type="InterPro" id="IPR050703">
    <property type="entry name" value="Flavin_MAO"/>
</dbReference>
<dbReference type="Proteomes" id="UP000602198">
    <property type="component" value="Unassembled WGS sequence"/>
</dbReference>
<dbReference type="InterPro" id="IPR003953">
    <property type="entry name" value="FAD-dep_OxRdtase_2_FAD-bd"/>
</dbReference>
<protein>
    <submittedName>
        <fullName evidence="6">FAD-dependent oxidoreductase</fullName>
    </submittedName>
</protein>
<accession>A0ABS1MDV6</accession>
<evidence type="ECO:0000256" key="2">
    <source>
        <dbReference type="ARBA" id="ARBA00022630"/>
    </source>
</evidence>
<sequence>MHENPQHPTQREDADAPVVVVGAGLSGLIAARELHRSDIDVIVLEAAERLGGRALSETTALGSRVDLGGQWIGTLADRLADQLGARIRLGHKVVSITRTETGVLVGTTSGVVRAAKVILTVPPPLLDRISFTPALSGAHAELAHNTYMGSVYKAIAVYERPFWRERRGGELLILDAPARAVFDTTPPGGPGHLCILIGGPQARELDRLDADTRATTVLDAIARHLGPEVSKPVSWHEKSWQLDEYVGGGYTALADPGVTAGLPPVLSTPVGDIHWAGTERAQDHAGYFEGAIESGTRAAREVTRALLPRTRTTETRCATDQAAQQH</sequence>
<gene>
    <name evidence="6" type="ORF">JK358_31025</name>
</gene>
<evidence type="ECO:0000313" key="6">
    <source>
        <dbReference type="EMBL" id="MBL1078845.1"/>
    </source>
</evidence>
<comment type="caution">
    <text evidence="6">The sequence shown here is derived from an EMBL/GenBank/DDBJ whole genome shotgun (WGS) entry which is preliminary data.</text>
</comment>
<dbReference type="RefSeq" id="WP_201954713.1">
    <property type="nucleotide sequence ID" value="NZ_JAERRJ010000013.1"/>
</dbReference>
<dbReference type="Pfam" id="PF01593">
    <property type="entry name" value="Amino_oxidase"/>
    <property type="match status" value="1"/>
</dbReference>
<name>A0ABS1MDV6_9NOCA</name>
<dbReference type="SUPFAM" id="SSF54373">
    <property type="entry name" value="FAD-linked reductases, C-terminal domain"/>
    <property type="match status" value="1"/>
</dbReference>
<dbReference type="Gene3D" id="3.50.50.60">
    <property type="entry name" value="FAD/NAD(P)-binding domain"/>
    <property type="match status" value="2"/>
</dbReference>
<feature type="domain" description="Amine oxidase" evidence="5">
    <location>
        <begin position="73"/>
        <end position="302"/>
    </location>
</feature>
<dbReference type="PANTHER" id="PTHR43563:SF1">
    <property type="entry name" value="AMINE OXIDASE [FLAVIN-CONTAINING] B"/>
    <property type="match status" value="1"/>
</dbReference>
<evidence type="ECO:0000256" key="3">
    <source>
        <dbReference type="ARBA" id="ARBA00023002"/>
    </source>
</evidence>
<dbReference type="Pfam" id="PF00890">
    <property type="entry name" value="FAD_binding_2"/>
    <property type="match status" value="1"/>
</dbReference>
<dbReference type="SUPFAM" id="SSF51905">
    <property type="entry name" value="FAD/NAD(P)-binding domain"/>
    <property type="match status" value="1"/>
</dbReference>
<dbReference type="InterPro" id="IPR002937">
    <property type="entry name" value="Amino_oxidase"/>
</dbReference>
<evidence type="ECO:0000259" key="5">
    <source>
        <dbReference type="Pfam" id="PF01593"/>
    </source>
</evidence>
<feature type="domain" description="FAD-dependent oxidoreductase 2 FAD-binding" evidence="4">
    <location>
        <begin position="18"/>
        <end position="52"/>
    </location>
</feature>
<evidence type="ECO:0000259" key="4">
    <source>
        <dbReference type="Pfam" id="PF00890"/>
    </source>
</evidence>